<feature type="transmembrane region" description="Helical" evidence="6">
    <location>
        <begin position="242"/>
        <end position="260"/>
    </location>
</feature>
<evidence type="ECO:0000259" key="7">
    <source>
        <dbReference type="PROSITE" id="PS50850"/>
    </source>
</evidence>
<dbReference type="Pfam" id="PF07690">
    <property type="entry name" value="MFS_1"/>
    <property type="match status" value="1"/>
</dbReference>
<evidence type="ECO:0000256" key="5">
    <source>
        <dbReference type="ARBA" id="ARBA00023136"/>
    </source>
</evidence>
<keyword evidence="4 6" id="KW-1133">Transmembrane helix</keyword>
<feature type="transmembrane region" description="Helical" evidence="6">
    <location>
        <begin position="211"/>
        <end position="230"/>
    </location>
</feature>
<keyword evidence="5 6" id="KW-0472">Membrane</keyword>
<reference evidence="9" key="1">
    <citation type="journal article" date="2019" name="Int. J. Syst. Evol. Microbiol.">
        <title>The Global Catalogue of Microorganisms (GCM) 10K type strain sequencing project: providing services to taxonomists for standard genome sequencing and annotation.</title>
        <authorList>
            <consortium name="The Broad Institute Genomics Platform"/>
            <consortium name="The Broad Institute Genome Sequencing Center for Infectious Disease"/>
            <person name="Wu L."/>
            <person name="Ma J."/>
        </authorList>
    </citation>
    <scope>NUCLEOTIDE SEQUENCE [LARGE SCALE GENOMIC DNA]</scope>
    <source>
        <strain evidence="9">CGMCC 4.7641</strain>
    </source>
</reference>
<dbReference type="SUPFAM" id="SSF103473">
    <property type="entry name" value="MFS general substrate transporter"/>
    <property type="match status" value="1"/>
</dbReference>
<dbReference type="InterPro" id="IPR011701">
    <property type="entry name" value="MFS"/>
</dbReference>
<keyword evidence="9" id="KW-1185">Reference proteome</keyword>
<evidence type="ECO:0000256" key="2">
    <source>
        <dbReference type="ARBA" id="ARBA00022475"/>
    </source>
</evidence>
<organism evidence="8 9">
    <name type="scientific">Amycolatopsis silviterrae</name>
    <dbReference type="NCBI Taxonomy" id="1656914"/>
    <lineage>
        <taxon>Bacteria</taxon>
        <taxon>Bacillati</taxon>
        <taxon>Actinomycetota</taxon>
        <taxon>Actinomycetes</taxon>
        <taxon>Pseudonocardiales</taxon>
        <taxon>Pseudonocardiaceae</taxon>
        <taxon>Amycolatopsis</taxon>
    </lineage>
</organism>
<dbReference type="PANTHER" id="PTHR23513:SF11">
    <property type="entry name" value="STAPHYLOFERRIN A TRANSPORTER"/>
    <property type="match status" value="1"/>
</dbReference>
<dbReference type="RefSeq" id="WP_378312775.1">
    <property type="nucleotide sequence ID" value="NZ_JBHUKS010000035.1"/>
</dbReference>
<protein>
    <submittedName>
        <fullName evidence="8">MFS transporter</fullName>
    </submittedName>
</protein>
<accession>A0ABW5HM71</accession>
<comment type="caution">
    <text evidence="8">The sequence shown here is derived from an EMBL/GenBank/DDBJ whole genome shotgun (WGS) entry which is preliminary data.</text>
</comment>
<dbReference type="CDD" id="cd06173">
    <property type="entry name" value="MFS_MefA_like"/>
    <property type="match status" value="1"/>
</dbReference>
<evidence type="ECO:0000256" key="4">
    <source>
        <dbReference type="ARBA" id="ARBA00022989"/>
    </source>
</evidence>
<evidence type="ECO:0000256" key="6">
    <source>
        <dbReference type="SAM" id="Phobius"/>
    </source>
</evidence>
<dbReference type="EMBL" id="JBHUKS010000035">
    <property type="protein sequence ID" value="MFD2473919.1"/>
    <property type="molecule type" value="Genomic_DNA"/>
</dbReference>
<dbReference type="Gene3D" id="1.20.1250.20">
    <property type="entry name" value="MFS general substrate transporter like domains"/>
    <property type="match status" value="1"/>
</dbReference>
<feature type="transmembrane region" description="Helical" evidence="6">
    <location>
        <begin position="72"/>
        <end position="91"/>
    </location>
</feature>
<evidence type="ECO:0000313" key="8">
    <source>
        <dbReference type="EMBL" id="MFD2473919.1"/>
    </source>
</evidence>
<keyword evidence="3 6" id="KW-0812">Transmembrane</keyword>
<keyword evidence="2" id="KW-1003">Cell membrane</keyword>
<comment type="subcellular location">
    <subcellularLocation>
        <location evidence="1">Cell membrane</location>
        <topology evidence="1">Multi-pass membrane protein</topology>
    </subcellularLocation>
</comment>
<dbReference type="PANTHER" id="PTHR23513">
    <property type="entry name" value="INTEGRAL MEMBRANE EFFLUX PROTEIN-RELATED"/>
    <property type="match status" value="1"/>
</dbReference>
<feature type="transmembrane region" description="Helical" evidence="6">
    <location>
        <begin position="138"/>
        <end position="157"/>
    </location>
</feature>
<dbReference type="InterPro" id="IPR036259">
    <property type="entry name" value="MFS_trans_sf"/>
</dbReference>
<feature type="transmembrane region" description="Helical" evidence="6">
    <location>
        <begin position="272"/>
        <end position="302"/>
    </location>
</feature>
<evidence type="ECO:0000313" key="9">
    <source>
        <dbReference type="Proteomes" id="UP001597483"/>
    </source>
</evidence>
<name>A0ABW5HM71_9PSEU</name>
<dbReference type="PROSITE" id="PS50850">
    <property type="entry name" value="MFS"/>
    <property type="match status" value="1"/>
</dbReference>
<sequence length="383" mass="37825">MTSRYKFTAYLTGAAAARTGDELSSPAVLLLGVGASGAVAGSTLLAGLTVSAAVGGPLLGAVLDRSRAPGRILAAGLIGYAAGLATITALFGAVPFALVVGVAVVTGLLAPAIGGGWTAQVPALVPPAKLGRASTLDAMTFTVAALVGPGLAGMLAATAGAPVAMIVAGVLALIAVPFAWRLPGNVERPRSRFREAATVLVRNPALRQSTATSTLSCVGIGMAFVCYPLIGEQRLGSAGYGTLLLIGLSVASLLANAVLSRRSYSPDRAVQLSTVAIGIGLAGAAVAPNAVLLVAAVALTGIGEGPQLASLFAVRHREAPPEMRAQVFTTAASIKIAGIALGNAVGGPLAACSPAAGLAAAAGMQVVAAVAHPLWTVRKQRVR</sequence>
<feature type="transmembrane region" description="Helical" evidence="6">
    <location>
        <begin position="27"/>
        <end position="60"/>
    </location>
</feature>
<dbReference type="Proteomes" id="UP001597483">
    <property type="component" value="Unassembled WGS sequence"/>
</dbReference>
<gene>
    <name evidence="8" type="ORF">ACFSVL_41405</name>
</gene>
<feature type="transmembrane region" description="Helical" evidence="6">
    <location>
        <begin position="163"/>
        <end position="182"/>
    </location>
</feature>
<feature type="transmembrane region" description="Helical" evidence="6">
    <location>
        <begin position="97"/>
        <end position="117"/>
    </location>
</feature>
<evidence type="ECO:0000256" key="1">
    <source>
        <dbReference type="ARBA" id="ARBA00004651"/>
    </source>
</evidence>
<proteinExistence type="predicted"/>
<evidence type="ECO:0000256" key="3">
    <source>
        <dbReference type="ARBA" id="ARBA00022692"/>
    </source>
</evidence>
<dbReference type="InterPro" id="IPR020846">
    <property type="entry name" value="MFS_dom"/>
</dbReference>
<feature type="domain" description="Major facilitator superfamily (MFS) profile" evidence="7">
    <location>
        <begin position="1"/>
        <end position="187"/>
    </location>
</feature>